<feature type="compositionally biased region" description="Basic and acidic residues" evidence="1">
    <location>
        <begin position="73"/>
        <end position="91"/>
    </location>
</feature>
<comment type="caution">
    <text evidence="2">The sequence shown here is derived from an EMBL/GenBank/DDBJ whole genome shotgun (WGS) entry which is preliminary data.</text>
</comment>
<evidence type="ECO:0000313" key="3">
    <source>
        <dbReference type="Proteomes" id="UP001482620"/>
    </source>
</evidence>
<proteinExistence type="predicted"/>
<evidence type="ECO:0000313" key="2">
    <source>
        <dbReference type="EMBL" id="MEQ2253655.1"/>
    </source>
</evidence>
<sequence>MLDTFGAQSAAVTVPSAELQLKLSDKKVGLTAPRMGMDSGKKLLEITGPALSKRKFLVGLDLLCLFLGMQNRSGERDTEGRTSRDKQRQREAGSGSVLIFAAPFTLCFVGQG</sequence>
<dbReference type="Proteomes" id="UP001482620">
    <property type="component" value="Unassembled WGS sequence"/>
</dbReference>
<evidence type="ECO:0000256" key="1">
    <source>
        <dbReference type="SAM" id="MobiDB-lite"/>
    </source>
</evidence>
<gene>
    <name evidence="2" type="ORF">ILYODFUR_034551</name>
</gene>
<protein>
    <submittedName>
        <fullName evidence="2">Uncharacterized protein</fullName>
    </submittedName>
</protein>
<keyword evidence="3" id="KW-1185">Reference proteome</keyword>
<reference evidence="2 3" key="1">
    <citation type="submission" date="2021-06" db="EMBL/GenBank/DDBJ databases">
        <authorList>
            <person name="Palmer J.M."/>
        </authorList>
    </citation>
    <scope>NUCLEOTIDE SEQUENCE [LARGE SCALE GENOMIC DNA]</scope>
    <source>
        <strain evidence="3">if_2019</strain>
        <tissue evidence="2">Muscle</tissue>
    </source>
</reference>
<name>A0ABV0VAD5_9TELE</name>
<accession>A0ABV0VAD5</accession>
<feature type="region of interest" description="Disordered" evidence="1">
    <location>
        <begin position="72"/>
        <end position="93"/>
    </location>
</feature>
<organism evidence="2 3">
    <name type="scientific">Ilyodon furcidens</name>
    <name type="common">goldbreast splitfin</name>
    <dbReference type="NCBI Taxonomy" id="33524"/>
    <lineage>
        <taxon>Eukaryota</taxon>
        <taxon>Metazoa</taxon>
        <taxon>Chordata</taxon>
        <taxon>Craniata</taxon>
        <taxon>Vertebrata</taxon>
        <taxon>Euteleostomi</taxon>
        <taxon>Actinopterygii</taxon>
        <taxon>Neopterygii</taxon>
        <taxon>Teleostei</taxon>
        <taxon>Neoteleostei</taxon>
        <taxon>Acanthomorphata</taxon>
        <taxon>Ovalentaria</taxon>
        <taxon>Atherinomorphae</taxon>
        <taxon>Cyprinodontiformes</taxon>
        <taxon>Goodeidae</taxon>
        <taxon>Ilyodon</taxon>
    </lineage>
</organism>
<dbReference type="EMBL" id="JAHRIQ010098944">
    <property type="protein sequence ID" value="MEQ2253655.1"/>
    <property type="molecule type" value="Genomic_DNA"/>
</dbReference>